<keyword evidence="2" id="KW-1185">Reference proteome</keyword>
<dbReference type="InterPro" id="IPR011009">
    <property type="entry name" value="Kinase-like_dom_sf"/>
</dbReference>
<evidence type="ECO:0000313" key="1">
    <source>
        <dbReference type="EMBL" id="GIY10338.1"/>
    </source>
</evidence>
<dbReference type="GO" id="GO:0005634">
    <property type="term" value="C:nucleus"/>
    <property type="evidence" value="ECO:0007669"/>
    <property type="project" value="TreeGrafter"/>
</dbReference>
<organism evidence="1 2">
    <name type="scientific">Caerostris darwini</name>
    <dbReference type="NCBI Taxonomy" id="1538125"/>
    <lineage>
        <taxon>Eukaryota</taxon>
        <taxon>Metazoa</taxon>
        <taxon>Ecdysozoa</taxon>
        <taxon>Arthropoda</taxon>
        <taxon>Chelicerata</taxon>
        <taxon>Arachnida</taxon>
        <taxon>Araneae</taxon>
        <taxon>Araneomorphae</taxon>
        <taxon>Entelegynae</taxon>
        <taxon>Araneoidea</taxon>
        <taxon>Araneidae</taxon>
        <taxon>Caerostris</taxon>
    </lineage>
</organism>
<dbReference type="AlphaFoldDB" id="A0AAV4QRW1"/>
<dbReference type="GO" id="GO:0000278">
    <property type="term" value="P:mitotic cell cycle"/>
    <property type="evidence" value="ECO:0007669"/>
    <property type="project" value="TreeGrafter"/>
</dbReference>
<dbReference type="PANTHER" id="PTHR24419">
    <property type="entry name" value="INTERLEUKIN-1 RECEPTOR-ASSOCIATED KINASE"/>
    <property type="match status" value="1"/>
</dbReference>
<dbReference type="Gene3D" id="1.10.510.10">
    <property type="entry name" value="Transferase(Phosphotransferase) domain 1"/>
    <property type="match status" value="1"/>
</dbReference>
<dbReference type="Pfam" id="PF12330">
    <property type="entry name" value="Haspin_kinase"/>
    <property type="match status" value="1"/>
</dbReference>
<dbReference type="PANTHER" id="PTHR24419:SF18">
    <property type="entry name" value="SERINE_THREONINE-PROTEIN KINASE HASPIN"/>
    <property type="match status" value="1"/>
</dbReference>
<proteinExistence type="predicted"/>
<sequence>MSQITAALAVAEAAYNFEHRDIHLGNILVRSTNAVSLKYTIHDRHFSIETVGYHVFIIDFTLSRIYCDQNVYCVGLDEIARQSNENKEVSDCIWLNHKNIYKIMAEYSKREWDKYMPITNIIWLKYMNENILDYLQKNNPQFMKLVPPNNEHNQMKAINLLRKWNDSILQHKSAMDLLNNTILGDNPIICMYE</sequence>
<comment type="caution">
    <text evidence="1">The sequence shown here is derived from an EMBL/GenBank/DDBJ whole genome shotgun (WGS) entry which is preliminary data.</text>
</comment>
<evidence type="ECO:0008006" key="3">
    <source>
        <dbReference type="Google" id="ProtNLM"/>
    </source>
</evidence>
<accession>A0AAV4QRW1</accession>
<name>A0AAV4QRW1_9ARAC</name>
<dbReference type="GO" id="GO:0072354">
    <property type="term" value="F:histone H3T3 kinase activity"/>
    <property type="evidence" value="ECO:0007669"/>
    <property type="project" value="TreeGrafter"/>
</dbReference>
<evidence type="ECO:0000313" key="2">
    <source>
        <dbReference type="Proteomes" id="UP001054837"/>
    </source>
</evidence>
<dbReference type="EMBL" id="BPLQ01004737">
    <property type="protein sequence ID" value="GIY10338.1"/>
    <property type="molecule type" value="Genomic_DNA"/>
</dbReference>
<dbReference type="Proteomes" id="UP001054837">
    <property type="component" value="Unassembled WGS sequence"/>
</dbReference>
<dbReference type="GO" id="GO:0035556">
    <property type="term" value="P:intracellular signal transduction"/>
    <property type="evidence" value="ECO:0007669"/>
    <property type="project" value="TreeGrafter"/>
</dbReference>
<protein>
    <recommendedName>
        <fullName evidence="3">Non-specific serine/threonine protein kinase</fullName>
    </recommendedName>
</protein>
<dbReference type="SUPFAM" id="SSF56112">
    <property type="entry name" value="Protein kinase-like (PK-like)"/>
    <property type="match status" value="1"/>
</dbReference>
<gene>
    <name evidence="1" type="primary">Haspin</name>
    <name evidence="1" type="ORF">CDAR_44341</name>
</gene>
<reference evidence="1 2" key="1">
    <citation type="submission" date="2021-06" db="EMBL/GenBank/DDBJ databases">
        <title>Caerostris darwini draft genome.</title>
        <authorList>
            <person name="Kono N."/>
            <person name="Arakawa K."/>
        </authorList>
    </citation>
    <scope>NUCLEOTIDE SEQUENCE [LARGE SCALE GENOMIC DNA]</scope>
</reference>
<dbReference type="GO" id="GO:0005737">
    <property type="term" value="C:cytoplasm"/>
    <property type="evidence" value="ECO:0007669"/>
    <property type="project" value="TreeGrafter"/>
</dbReference>